<evidence type="ECO:0000256" key="6">
    <source>
        <dbReference type="PROSITE-ProRule" id="PRU10137"/>
    </source>
</evidence>
<evidence type="ECO:0000256" key="4">
    <source>
        <dbReference type="ARBA" id="ARBA00023172"/>
    </source>
</evidence>
<evidence type="ECO:0000313" key="11">
    <source>
        <dbReference type="Proteomes" id="UP000501107"/>
    </source>
</evidence>
<evidence type="ECO:0000256" key="5">
    <source>
        <dbReference type="PIRSR" id="PIRSR606118-50"/>
    </source>
</evidence>
<feature type="domain" description="Resolvase/invertase-type recombinase catalytic" evidence="7">
    <location>
        <begin position="1"/>
        <end position="137"/>
    </location>
</feature>
<dbReference type="PROSITE" id="PS00397">
    <property type="entry name" value="RECOMBINASES_1"/>
    <property type="match status" value="1"/>
</dbReference>
<dbReference type="SUPFAM" id="SSF53041">
    <property type="entry name" value="Resolvase-like"/>
    <property type="match status" value="1"/>
</dbReference>
<proteinExistence type="inferred from homology"/>
<evidence type="ECO:0000259" key="7">
    <source>
        <dbReference type="PROSITE" id="PS51736"/>
    </source>
</evidence>
<accession>A0A0B5NJS0</accession>
<geneLocation type="plasmid" evidence="9 11">
    <name>unnamed1</name>
</geneLocation>
<dbReference type="Proteomes" id="UP000031876">
    <property type="component" value="Plasmid 3"/>
</dbReference>
<dbReference type="EMBL" id="CP009332">
    <property type="protein sequence ID" value="AJG73657.1"/>
    <property type="molecule type" value="Genomic_DNA"/>
</dbReference>
<dbReference type="PROSITE" id="PS51736">
    <property type="entry name" value="RECOMBINASES_3"/>
    <property type="match status" value="1"/>
</dbReference>
<evidence type="ECO:0000256" key="3">
    <source>
        <dbReference type="ARBA" id="ARBA00023125"/>
    </source>
</evidence>
<dbReference type="EMBL" id="CP053977">
    <property type="protein sequence ID" value="QKH22438.1"/>
    <property type="molecule type" value="Genomic_DNA"/>
</dbReference>
<dbReference type="GO" id="GO:0003677">
    <property type="term" value="F:DNA binding"/>
    <property type="evidence" value="ECO:0007669"/>
    <property type="project" value="UniProtKB-KW"/>
</dbReference>
<geneLocation type="plasmid" evidence="8 10">
    <name>3</name>
</geneLocation>
<dbReference type="AlphaFoldDB" id="A0A0B5NJS0"/>
<evidence type="ECO:0000313" key="8">
    <source>
        <dbReference type="EMBL" id="AJG73657.1"/>
    </source>
</evidence>
<dbReference type="InterPro" id="IPR036162">
    <property type="entry name" value="Resolvase-like_N_sf"/>
</dbReference>
<dbReference type="PANTHER" id="PTHR30461">
    <property type="entry name" value="DNA-INVERTASE FROM LAMBDOID PROPHAGE"/>
    <property type="match status" value="1"/>
</dbReference>
<reference evidence="8 10" key="1">
    <citation type="journal article" date="2015" name="Genome Announc.">
        <title>Complete genome sequences for 35 biothreat assay-relevant bacillus species.</title>
        <authorList>
            <person name="Johnson S.L."/>
            <person name="Daligault H.E."/>
            <person name="Davenport K.W."/>
            <person name="Jaissle J."/>
            <person name="Frey K.G."/>
            <person name="Ladner J.T."/>
            <person name="Broomall S.M."/>
            <person name="Bishop-Lilly K.A."/>
            <person name="Bruce D.C."/>
            <person name="Gibbons H.S."/>
            <person name="Coyne S.R."/>
            <person name="Lo C.C."/>
            <person name="Meincke L."/>
            <person name="Munk A.C."/>
            <person name="Koroleva G.I."/>
            <person name="Rosenzweig C.N."/>
            <person name="Palacios G.F."/>
            <person name="Redden C.L."/>
            <person name="Minogue T.D."/>
            <person name="Chain P.S."/>
        </authorList>
    </citation>
    <scope>NUCLEOTIDE SEQUENCE [LARGE SCALE GENOMIC DNA]</scope>
    <source>
        <strain evidence="8 10">HD1011</strain>
        <plasmid evidence="8 10">3</plasmid>
    </source>
</reference>
<feature type="active site" description="O-(5'-phospho-DNA)-serine intermediate" evidence="5 6">
    <location>
        <position position="9"/>
    </location>
</feature>
<evidence type="ECO:0000313" key="9">
    <source>
        <dbReference type="EMBL" id="QKH22438.1"/>
    </source>
</evidence>
<dbReference type="KEGG" id="btw:BF38_6110"/>
<sequence length="194" mass="22258">MILGYARVSTQEQNLARQLKQLNDYGCDYVFEEKTSGATTDRPELLRMLDNLRESDVVVVTDLTRISRSTQDLFKLIETIKGKGASIKSIKDTWLDTTSENPYSTFLLTVMAGVNQLERDLIRMRQREGIELAKERGVYKGRPKKYDDDNPNMEHALDLLANRETNKFTVKKICEVTGVSRTVLYERAKEKGIM</sequence>
<protein>
    <submittedName>
        <fullName evidence="9">Recombinase family protein</fullName>
    </submittedName>
</protein>
<keyword evidence="4" id="KW-0233">DNA recombination</keyword>
<dbReference type="SMART" id="SM00857">
    <property type="entry name" value="Resolvase"/>
    <property type="match status" value="1"/>
</dbReference>
<evidence type="ECO:0000256" key="2">
    <source>
        <dbReference type="ARBA" id="ARBA00022908"/>
    </source>
</evidence>
<evidence type="ECO:0000256" key="1">
    <source>
        <dbReference type="ARBA" id="ARBA00009913"/>
    </source>
</evidence>
<dbReference type="Proteomes" id="UP000501107">
    <property type="component" value="Plasmid unnamed1"/>
</dbReference>
<name>A0A0B5NJS0_BACTU</name>
<dbReference type="CDD" id="cd03768">
    <property type="entry name" value="SR_ResInv"/>
    <property type="match status" value="1"/>
</dbReference>
<dbReference type="GO" id="GO:0015074">
    <property type="term" value="P:DNA integration"/>
    <property type="evidence" value="ECO:0007669"/>
    <property type="project" value="UniProtKB-KW"/>
</dbReference>
<gene>
    <name evidence="8" type="ORF">BF38_6110</name>
    <name evidence="9" type="ORF">FOC89_00190</name>
</gene>
<keyword evidence="2" id="KW-0229">DNA integration</keyword>
<dbReference type="RefSeq" id="WP_000600449.1">
    <property type="nucleotide sequence ID" value="NZ_CP009332.1"/>
</dbReference>
<dbReference type="PANTHER" id="PTHR30461:SF26">
    <property type="entry name" value="RESOLVASE HOMOLOG YNEB"/>
    <property type="match status" value="1"/>
</dbReference>
<organism evidence="9 11">
    <name type="scientific">Bacillus thuringiensis</name>
    <dbReference type="NCBI Taxonomy" id="1428"/>
    <lineage>
        <taxon>Bacteria</taxon>
        <taxon>Bacillati</taxon>
        <taxon>Bacillota</taxon>
        <taxon>Bacilli</taxon>
        <taxon>Bacillales</taxon>
        <taxon>Bacillaceae</taxon>
        <taxon>Bacillus</taxon>
        <taxon>Bacillus cereus group</taxon>
    </lineage>
</organism>
<dbReference type="Gene3D" id="3.40.50.1390">
    <property type="entry name" value="Resolvase, N-terminal catalytic domain"/>
    <property type="match status" value="1"/>
</dbReference>
<evidence type="ECO:0000313" key="10">
    <source>
        <dbReference type="Proteomes" id="UP000031876"/>
    </source>
</evidence>
<dbReference type="InterPro" id="IPR006118">
    <property type="entry name" value="Recombinase_CS"/>
</dbReference>
<dbReference type="GO" id="GO:0000150">
    <property type="term" value="F:DNA strand exchange activity"/>
    <property type="evidence" value="ECO:0007669"/>
    <property type="project" value="InterPro"/>
</dbReference>
<reference evidence="9 11" key="2">
    <citation type="submission" date="2020-05" db="EMBL/GenBank/DDBJ databases">
        <title>FDA dAtabase for Regulatory Grade micrObial Sequences (FDA-ARGOS): Supporting development and validation of Infectious Disease Dx tests.</title>
        <authorList>
            <person name="Nelson B."/>
            <person name="Plummer A."/>
            <person name="Tallon L."/>
            <person name="Sadzewicz L."/>
            <person name="Zhao X."/>
            <person name="Vavikolanu K."/>
            <person name="Mehta A."/>
            <person name="Aluvathingal J."/>
            <person name="Nadendla S."/>
            <person name="Myers T."/>
            <person name="Yan Y."/>
            <person name="Sichtig H."/>
        </authorList>
    </citation>
    <scope>NUCLEOTIDE SEQUENCE [LARGE SCALE GENOMIC DNA]</scope>
    <source>
        <strain evidence="9 11">FDAARGOS_795</strain>
        <plasmid evidence="9 11">unnamed1</plasmid>
    </source>
</reference>
<dbReference type="InterPro" id="IPR050639">
    <property type="entry name" value="SSR_resolvase"/>
</dbReference>
<dbReference type="InterPro" id="IPR006119">
    <property type="entry name" value="Resolv_N"/>
</dbReference>
<keyword evidence="3" id="KW-0238">DNA-binding</keyword>
<dbReference type="Pfam" id="PF00239">
    <property type="entry name" value="Resolvase"/>
    <property type="match status" value="1"/>
</dbReference>
<keyword evidence="9" id="KW-0614">Plasmid</keyword>
<comment type="similarity">
    <text evidence="1">Belongs to the site-specific recombinase resolvase family.</text>
</comment>